<evidence type="ECO:0000256" key="1">
    <source>
        <dbReference type="SAM" id="MobiDB-lite"/>
    </source>
</evidence>
<keyword evidence="2" id="KW-0732">Signal</keyword>
<dbReference type="Proteomes" id="UP000315303">
    <property type="component" value="Unassembled WGS sequence"/>
</dbReference>
<accession>A0A502KKQ7</accession>
<keyword evidence="4" id="KW-1185">Reference proteome</keyword>
<evidence type="ECO:0000313" key="3">
    <source>
        <dbReference type="EMBL" id="TPH12162.1"/>
    </source>
</evidence>
<dbReference type="EMBL" id="SAWY01000041">
    <property type="protein sequence ID" value="TPH12162.1"/>
    <property type="molecule type" value="Genomic_DNA"/>
</dbReference>
<dbReference type="AlphaFoldDB" id="A0A502KKQ7"/>
<name>A0A502KKQ7_9GAMM</name>
<feature type="region of interest" description="Disordered" evidence="1">
    <location>
        <begin position="72"/>
        <end position="100"/>
    </location>
</feature>
<dbReference type="RefSeq" id="WP_140605693.1">
    <property type="nucleotide sequence ID" value="NZ_SAWY01000041.1"/>
</dbReference>
<feature type="signal peptide" evidence="2">
    <location>
        <begin position="1"/>
        <end position="26"/>
    </location>
</feature>
<evidence type="ECO:0000313" key="4">
    <source>
        <dbReference type="Proteomes" id="UP000315303"/>
    </source>
</evidence>
<sequence>MFNKDYTQWFYVCVLLCFLCSFNAQAKKKCKPLLEKLHNIQSLQRSSYSAKRGQSLRAREDKAREKWWQCEHPSYGKSKGKNYSKSKKQQSSKKKFKHQVNNQQRYVNYSMKKNSSRSFNYKDKKYADSPFKTERAISLKSSYEGKMQQAWLSYYQQPKQCVKPKAIATFAYCSEDRLAQKIAFEQSYKE</sequence>
<dbReference type="OrthoDB" id="5741895at2"/>
<reference evidence="3 4" key="1">
    <citation type="submission" date="2019-01" db="EMBL/GenBank/DDBJ databases">
        <title>Litorilituus lipolytica sp. nov., isolated from intertidal sand of the Yellow Sea in China.</title>
        <authorList>
            <person name="Liu A."/>
        </authorList>
    </citation>
    <scope>NUCLEOTIDE SEQUENCE [LARGE SCALE GENOMIC DNA]</scope>
    <source>
        <strain evidence="3 4">RZ04</strain>
    </source>
</reference>
<feature type="compositionally biased region" description="Basic residues" evidence="1">
    <location>
        <begin position="78"/>
        <end position="98"/>
    </location>
</feature>
<gene>
    <name evidence="3" type="ORF">EPA86_17580</name>
</gene>
<feature type="chain" id="PRO_5021388811" evidence="2">
    <location>
        <begin position="27"/>
        <end position="190"/>
    </location>
</feature>
<comment type="caution">
    <text evidence="3">The sequence shown here is derived from an EMBL/GenBank/DDBJ whole genome shotgun (WGS) entry which is preliminary data.</text>
</comment>
<evidence type="ECO:0000256" key="2">
    <source>
        <dbReference type="SAM" id="SignalP"/>
    </source>
</evidence>
<protein>
    <submittedName>
        <fullName evidence="3">Uncharacterized protein</fullName>
    </submittedName>
</protein>
<proteinExistence type="predicted"/>
<organism evidence="3 4">
    <name type="scientific">Litorilituus lipolyticus</name>
    <dbReference type="NCBI Taxonomy" id="2491017"/>
    <lineage>
        <taxon>Bacteria</taxon>
        <taxon>Pseudomonadati</taxon>
        <taxon>Pseudomonadota</taxon>
        <taxon>Gammaproteobacteria</taxon>
        <taxon>Alteromonadales</taxon>
        <taxon>Colwelliaceae</taxon>
        <taxon>Litorilituus</taxon>
    </lineage>
</organism>